<proteinExistence type="predicted"/>
<accession>A0ABR1GTW5</accession>
<organism evidence="3 4">
    <name type="scientific">Neonectria punicea</name>
    <dbReference type="NCBI Taxonomy" id="979145"/>
    <lineage>
        <taxon>Eukaryota</taxon>
        <taxon>Fungi</taxon>
        <taxon>Dikarya</taxon>
        <taxon>Ascomycota</taxon>
        <taxon>Pezizomycotina</taxon>
        <taxon>Sordariomycetes</taxon>
        <taxon>Hypocreomycetidae</taxon>
        <taxon>Hypocreales</taxon>
        <taxon>Nectriaceae</taxon>
        <taxon>Neonectria</taxon>
    </lineage>
</organism>
<dbReference type="PANTHER" id="PTHR10622">
    <property type="entry name" value="HET DOMAIN-CONTAINING PROTEIN"/>
    <property type="match status" value="1"/>
</dbReference>
<evidence type="ECO:0000259" key="1">
    <source>
        <dbReference type="Pfam" id="PF06985"/>
    </source>
</evidence>
<evidence type="ECO:0000259" key="2">
    <source>
        <dbReference type="Pfam" id="PF26640"/>
    </source>
</evidence>
<feature type="domain" description="DUF8212" evidence="2">
    <location>
        <begin position="274"/>
        <end position="361"/>
    </location>
</feature>
<evidence type="ECO:0000313" key="3">
    <source>
        <dbReference type="EMBL" id="KAK7408934.1"/>
    </source>
</evidence>
<keyword evidence="4" id="KW-1185">Reference proteome</keyword>
<dbReference type="Pfam" id="PF06985">
    <property type="entry name" value="HET"/>
    <property type="match status" value="1"/>
</dbReference>
<name>A0ABR1GTW5_9HYPO</name>
<evidence type="ECO:0008006" key="5">
    <source>
        <dbReference type="Google" id="ProtNLM"/>
    </source>
</evidence>
<dbReference type="InterPro" id="IPR010730">
    <property type="entry name" value="HET"/>
</dbReference>
<dbReference type="Proteomes" id="UP001498476">
    <property type="component" value="Unassembled WGS sequence"/>
</dbReference>
<dbReference type="EMBL" id="JAZAVJ010000168">
    <property type="protein sequence ID" value="KAK7408934.1"/>
    <property type="molecule type" value="Genomic_DNA"/>
</dbReference>
<dbReference type="PANTHER" id="PTHR10622:SF10">
    <property type="entry name" value="HET DOMAIN-CONTAINING PROTEIN"/>
    <property type="match status" value="1"/>
</dbReference>
<dbReference type="Pfam" id="PF26640">
    <property type="entry name" value="DUF8212"/>
    <property type="match status" value="1"/>
</dbReference>
<reference evidence="3 4" key="1">
    <citation type="journal article" date="2025" name="Microbiol. Resour. Announc.">
        <title>Draft genome sequences for Neonectria magnoliae and Neonectria punicea, canker pathogens of Liriodendron tulipifera and Acer saccharum in West Virginia.</title>
        <authorList>
            <person name="Petronek H.M."/>
            <person name="Kasson M.T."/>
            <person name="Metheny A.M."/>
            <person name="Stauder C.M."/>
            <person name="Lovett B."/>
            <person name="Lynch S.C."/>
            <person name="Garnas J.R."/>
            <person name="Kasson L.R."/>
            <person name="Stajich J.E."/>
        </authorList>
    </citation>
    <scope>NUCLEOTIDE SEQUENCE [LARGE SCALE GENOMIC DNA]</scope>
    <source>
        <strain evidence="3 4">NRRL 64653</strain>
    </source>
</reference>
<sequence>MQRRHSTWCCFIENILSRREQRLMYLLNVRTKRLESFSDGAIPRYGILSHTWGQNEPIFDDFQSSSRRWKLERRSQYVKVNGCCAQAESDGLDYVWIDNCCIDKKSSAELSEAINSMFTWYANAAVCYVYLGDLLPVAQRQSNSGQRPLSLDATQLKDLQEAKWFTRGWTLQELLAPSLLKFYDSAWNIVGYSSWIHADGTTTWEVPRLTPLLAEITRIPKRFLQGDNLGQASVAERMSWAAGRQTTRREDMAYCLLGIFNVNMPMLYGEGTGAFVRLQEQILKQHDDHSVFAWGYNNDAFIPEQGGDRASSMAVSPTEFKWCSDVASHRPEDEPSNHYETTNVGIHIKLPLIQLRSGEFLVRLNCTVDSGQPDILLEDKYLALILTRARDRENVFYRRRTVSPTLVPVRFFEQALRHGIYLAPTPSITHRQMRSAPLFVSASCSKFFSVQYTYPDIIDIHEGVYVLISDLWKHPKDGNGIFLDCVSVTGEKFAIRVQFLWENDPAESGISQIASSAHMSVSYRRHVYSMVELMLSPEVTDSPEIGWETKVVIEGQQIVLEPAESNQWSIELAL</sequence>
<evidence type="ECO:0000313" key="4">
    <source>
        <dbReference type="Proteomes" id="UP001498476"/>
    </source>
</evidence>
<feature type="domain" description="Heterokaryon incompatibility" evidence="1">
    <location>
        <begin position="45"/>
        <end position="173"/>
    </location>
</feature>
<comment type="caution">
    <text evidence="3">The sequence shown here is derived from an EMBL/GenBank/DDBJ whole genome shotgun (WGS) entry which is preliminary data.</text>
</comment>
<protein>
    <recommendedName>
        <fullName evidence="5">Heterokaryon incompatibility domain-containing protein</fullName>
    </recommendedName>
</protein>
<gene>
    <name evidence="3" type="ORF">QQX98_008878</name>
</gene>
<dbReference type="InterPro" id="IPR058525">
    <property type="entry name" value="DUF8212"/>
</dbReference>